<dbReference type="InterPro" id="IPR015424">
    <property type="entry name" value="PyrdxlP-dep_Trfase"/>
</dbReference>
<dbReference type="PANTHER" id="PTHR30244:SF34">
    <property type="entry name" value="DTDP-4-AMINO-4,6-DIDEOXYGALACTOSE TRANSAMINASE"/>
    <property type="match status" value="1"/>
</dbReference>
<dbReference type="Gene3D" id="3.40.640.10">
    <property type="entry name" value="Type I PLP-dependent aspartate aminotransferase-like (Major domain)"/>
    <property type="match status" value="1"/>
</dbReference>
<proteinExistence type="inferred from homology"/>
<protein>
    <submittedName>
        <fullName evidence="4">Pleiotropic regulatory protein</fullName>
    </submittedName>
</protein>
<organism evidence="4 5">
    <name type="scientific">Marinobacter nitratireducens</name>
    <dbReference type="NCBI Taxonomy" id="1137280"/>
    <lineage>
        <taxon>Bacteria</taxon>
        <taxon>Pseudomonadati</taxon>
        <taxon>Pseudomonadota</taxon>
        <taxon>Gammaproteobacteria</taxon>
        <taxon>Pseudomonadales</taxon>
        <taxon>Marinobacteraceae</taxon>
        <taxon>Marinobacter</taxon>
    </lineage>
</organism>
<reference evidence="4 5" key="1">
    <citation type="submission" date="2012-12" db="EMBL/GenBank/DDBJ databases">
        <title>Genome assembly of Marinobacter sp. AK21.</title>
        <authorList>
            <person name="Khatri I."/>
            <person name="Kumar R."/>
            <person name="Vaidya B."/>
            <person name="Subramanian S."/>
            <person name="Pinnaka A."/>
        </authorList>
    </citation>
    <scope>NUCLEOTIDE SEQUENCE [LARGE SCALE GENOMIC DNA]</scope>
    <source>
        <strain evidence="4 5">AK21</strain>
    </source>
</reference>
<dbReference type="Proteomes" id="UP000035057">
    <property type="component" value="Unassembled WGS sequence"/>
</dbReference>
<dbReference type="PANTHER" id="PTHR30244">
    <property type="entry name" value="TRANSAMINASE"/>
    <property type="match status" value="1"/>
</dbReference>
<keyword evidence="5" id="KW-1185">Reference proteome</keyword>
<dbReference type="GO" id="GO:0008483">
    <property type="term" value="F:transaminase activity"/>
    <property type="evidence" value="ECO:0007669"/>
    <property type="project" value="TreeGrafter"/>
</dbReference>
<evidence type="ECO:0000256" key="3">
    <source>
        <dbReference type="RuleBase" id="RU004508"/>
    </source>
</evidence>
<dbReference type="AlphaFoldDB" id="A0A072N4P5"/>
<comment type="similarity">
    <text evidence="2 3">Belongs to the DegT/DnrJ/EryC1 family.</text>
</comment>
<dbReference type="InterPro" id="IPR000653">
    <property type="entry name" value="DegT/StrS_aminotransferase"/>
</dbReference>
<gene>
    <name evidence="4" type="ORF">D777_00861</name>
</gene>
<dbReference type="GO" id="GO:0030170">
    <property type="term" value="F:pyridoxal phosphate binding"/>
    <property type="evidence" value="ECO:0007669"/>
    <property type="project" value="TreeGrafter"/>
</dbReference>
<evidence type="ECO:0000256" key="2">
    <source>
        <dbReference type="ARBA" id="ARBA00037999"/>
    </source>
</evidence>
<dbReference type="InterPro" id="IPR015421">
    <property type="entry name" value="PyrdxlP-dep_Trfase_major"/>
</dbReference>
<accession>A0A072N4P5</accession>
<dbReference type="PATRIC" id="fig|1137280.3.peg.677"/>
<sequence>MTLSMLRPVGNRVPLPEVSAEGEYPWHSYNTEFMDSGTSSLYVALVCAKKLRPDVEDPEVIMPAYGCPDLIAAAVAAGVRPVLVDLVKDSPWMDEEGVTSRVSENTVAILAVNFLGILAPLSGLRVIADEHSIFLIEDSAQAIPPSSAHSNEADFVVLSFGRGKPVNLMGGGALLYRHSYNSVVSDVINMYPGTSIVCDVRWHLKRGLFNLLMSRIAYGVLLRIPMLHLGETRFHALGEIRRLSIPRALVLSGITKFSGSSSRVRVWFQELHHLEEEGWLLLHGNNSESDEPESNFQQALRFGVLAQSTVDRDCAIRELNKIGIGANALYGVCLPAISGVSEYTKDDENSFPNAENFAKRLLTLPVHDGVTDQDIRKAVGALL</sequence>
<dbReference type="EMBL" id="ANIE01000003">
    <property type="protein sequence ID" value="KEF32227.1"/>
    <property type="molecule type" value="Genomic_DNA"/>
</dbReference>
<dbReference type="GO" id="GO:0000271">
    <property type="term" value="P:polysaccharide biosynthetic process"/>
    <property type="evidence" value="ECO:0007669"/>
    <property type="project" value="TreeGrafter"/>
</dbReference>
<dbReference type="SUPFAM" id="SSF53383">
    <property type="entry name" value="PLP-dependent transferases"/>
    <property type="match status" value="1"/>
</dbReference>
<evidence type="ECO:0000256" key="1">
    <source>
        <dbReference type="ARBA" id="ARBA00022898"/>
    </source>
</evidence>
<evidence type="ECO:0000313" key="5">
    <source>
        <dbReference type="Proteomes" id="UP000035057"/>
    </source>
</evidence>
<dbReference type="InterPro" id="IPR015422">
    <property type="entry name" value="PyrdxlP-dep_Trfase_small"/>
</dbReference>
<dbReference type="Pfam" id="PF01041">
    <property type="entry name" value="DegT_DnrJ_EryC1"/>
    <property type="match status" value="2"/>
</dbReference>
<evidence type="ECO:0000313" key="4">
    <source>
        <dbReference type="EMBL" id="KEF32227.1"/>
    </source>
</evidence>
<keyword evidence="1 3" id="KW-0663">Pyridoxal phosphate</keyword>
<dbReference type="Gene3D" id="3.90.1150.10">
    <property type="entry name" value="Aspartate Aminotransferase, domain 1"/>
    <property type="match status" value="1"/>
</dbReference>
<dbReference type="STRING" id="1137280.D777_00861"/>
<comment type="caution">
    <text evidence="4">The sequence shown here is derived from an EMBL/GenBank/DDBJ whole genome shotgun (WGS) entry which is preliminary data.</text>
</comment>
<name>A0A072N4P5_9GAMM</name>